<feature type="region of interest" description="Disordered" evidence="1">
    <location>
        <begin position="1"/>
        <end position="31"/>
    </location>
</feature>
<dbReference type="AlphaFoldDB" id="A0AAV2B465"/>
<protein>
    <submittedName>
        <fullName evidence="2">Uncharacterized protein</fullName>
    </submittedName>
</protein>
<sequence>MGKAGGGPGDRKSAPAPGDSSKAEISNQPIESQVFITQDKGFGQPRTYLRFSQIVIRSSKLIGIIPTNNKTS</sequence>
<dbReference type="EMBL" id="CAXIEN010000271">
    <property type="protein sequence ID" value="CAL1290907.1"/>
    <property type="molecule type" value="Genomic_DNA"/>
</dbReference>
<name>A0AAV2B465_9ARAC</name>
<evidence type="ECO:0000313" key="2">
    <source>
        <dbReference type="EMBL" id="CAL1290907.1"/>
    </source>
</evidence>
<accession>A0AAV2B465</accession>
<evidence type="ECO:0000256" key="1">
    <source>
        <dbReference type="SAM" id="MobiDB-lite"/>
    </source>
</evidence>
<organism evidence="2 3">
    <name type="scientific">Larinioides sclopetarius</name>
    <dbReference type="NCBI Taxonomy" id="280406"/>
    <lineage>
        <taxon>Eukaryota</taxon>
        <taxon>Metazoa</taxon>
        <taxon>Ecdysozoa</taxon>
        <taxon>Arthropoda</taxon>
        <taxon>Chelicerata</taxon>
        <taxon>Arachnida</taxon>
        <taxon>Araneae</taxon>
        <taxon>Araneomorphae</taxon>
        <taxon>Entelegynae</taxon>
        <taxon>Araneoidea</taxon>
        <taxon>Araneidae</taxon>
        <taxon>Larinioides</taxon>
    </lineage>
</organism>
<evidence type="ECO:0000313" key="3">
    <source>
        <dbReference type="Proteomes" id="UP001497382"/>
    </source>
</evidence>
<comment type="caution">
    <text evidence="2">The sequence shown here is derived from an EMBL/GenBank/DDBJ whole genome shotgun (WGS) entry which is preliminary data.</text>
</comment>
<reference evidence="2 3" key="1">
    <citation type="submission" date="2024-04" db="EMBL/GenBank/DDBJ databases">
        <authorList>
            <person name="Rising A."/>
            <person name="Reimegard J."/>
            <person name="Sonavane S."/>
            <person name="Akerstrom W."/>
            <person name="Nylinder S."/>
            <person name="Hedman E."/>
            <person name="Kallberg Y."/>
        </authorList>
    </citation>
    <scope>NUCLEOTIDE SEQUENCE [LARGE SCALE GENOMIC DNA]</scope>
</reference>
<dbReference type="Proteomes" id="UP001497382">
    <property type="component" value="Unassembled WGS sequence"/>
</dbReference>
<gene>
    <name evidence="2" type="ORF">LARSCL_LOCUS16766</name>
</gene>
<proteinExistence type="predicted"/>
<keyword evidence="3" id="KW-1185">Reference proteome</keyword>